<feature type="domain" description="L-gulonolactone oxidase 2-like C-terminal" evidence="4">
    <location>
        <begin position="65"/>
        <end position="93"/>
    </location>
</feature>
<evidence type="ECO:0000313" key="5">
    <source>
        <dbReference type="EMBL" id="KAH9289808.1"/>
    </source>
</evidence>
<evidence type="ECO:0000259" key="4">
    <source>
        <dbReference type="Pfam" id="PF22906"/>
    </source>
</evidence>
<dbReference type="EMBL" id="JAHRHJ020003813">
    <property type="protein sequence ID" value="KAH9289808.1"/>
    <property type="molecule type" value="Genomic_DNA"/>
</dbReference>
<dbReference type="InterPro" id="IPR007173">
    <property type="entry name" value="ALO_C"/>
</dbReference>
<dbReference type="GO" id="GO:0016020">
    <property type="term" value="C:membrane"/>
    <property type="evidence" value="ECO:0007669"/>
    <property type="project" value="InterPro"/>
</dbReference>
<feature type="non-terminal residue" evidence="5">
    <location>
        <position position="117"/>
    </location>
</feature>
<gene>
    <name evidence="5" type="ORF">KI387_033925</name>
</gene>
<name>A0AA38F4U3_TAXCH</name>
<protein>
    <submittedName>
        <fullName evidence="5">Uncharacterized protein</fullName>
    </submittedName>
</protein>
<feature type="domain" description="D-arabinono-1,4-lactone oxidase C-terminal" evidence="3">
    <location>
        <begin position="2"/>
        <end position="52"/>
    </location>
</feature>
<dbReference type="Proteomes" id="UP000824469">
    <property type="component" value="Unassembled WGS sequence"/>
</dbReference>
<organism evidence="5 6">
    <name type="scientific">Taxus chinensis</name>
    <name type="common">Chinese yew</name>
    <name type="synonym">Taxus wallichiana var. chinensis</name>
    <dbReference type="NCBI Taxonomy" id="29808"/>
    <lineage>
        <taxon>Eukaryota</taxon>
        <taxon>Viridiplantae</taxon>
        <taxon>Streptophyta</taxon>
        <taxon>Embryophyta</taxon>
        <taxon>Tracheophyta</taxon>
        <taxon>Spermatophyta</taxon>
        <taxon>Pinopsida</taxon>
        <taxon>Pinidae</taxon>
        <taxon>Conifers II</taxon>
        <taxon>Cupressales</taxon>
        <taxon>Taxaceae</taxon>
        <taxon>Taxus</taxon>
    </lineage>
</organism>
<comment type="pathway">
    <text evidence="1">Cofactor biosynthesis; L-ascorbate biosynthesis.</text>
</comment>
<evidence type="ECO:0000313" key="6">
    <source>
        <dbReference type="Proteomes" id="UP000824469"/>
    </source>
</evidence>
<sequence>MVLHKYGGVLHWGKNRFYTFKGEVKRIVNLEKFVEVKKQFDPEGYFFTKWSDGVLGIGKGVKIWQDGCALDGLCMYREDRHCTPEKGFMCRDGGSAATSKKEISTRQAGCRFFNAMA</sequence>
<evidence type="ECO:0000256" key="2">
    <source>
        <dbReference type="ARBA" id="ARBA00023002"/>
    </source>
</evidence>
<reference evidence="5 6" key="1">
    <citation type="journal article" date="2021" name="Nat. Plants">
        <title>The Taxus genome provides insights into paclitaxel biosynthesis.</title>
        <authorList>
            <person name="Xiong X."/>
            <person name="Gou J."/>
            <person name="Liao Q."/>
            <person name="Li Y."/>
            <person name="Zhou Q."/>
            <person name="Bi G."/>
            <person name="Li C."/>
            <person name="Du R."/>
            <person name="Wang X."/>
            <person name="Sun T."/>
            <person name="Guo L."/>
            <person name="Liang H."/>
            <person name="Lu P."/>
            <person name="Wu Y."/>
            <person name="Zhang Z."/>
            <person name="Ro D.K."/>
            <person name="Shang Y."/>
            <person name="Huang S."/>
            <person name="Yan J."/>
        </authorList>
    </citation>
    <scope>NUCLEOTIDE SEQUENCE [LARGE SCALE GENOMIC DNA]</scope>
    <source>
        <strain evidence="5">Ta-2019</strain>
    </source>
</reference>
<accession>A0AA38F4U3</accession>
<dbReference type="InterPro" id="IPR055154">
    <property type="entry name" value="GULLO2-like_C"/>
</dbReference>
<proteinExistence type="predicted"/>
<dbReference type="Pfam" id="PF22906">
    <property type="entry name" value="GULLO2-like_3rd"/>
    <property type="match status" value="1"/>
</dbReference>
<evidence type="ECO:0000256" key="1">
    <source>
        <dbReference type="ARBA" id="ARBA00005147"/>
    </source>
</evidence>
<comment type="caution">
    <text evidence="5">The sequence shown here is derived from an EMBL/GenBank/DDBJ whole genome shotgun (WGS) entry which is preliminary data.</text>
</comment>
<dbReference type="OMA" id="KDRCALE"/>
<dbReference type="Pfam" id="PF04030">
    <property type="entry name" value="ALO"/>
    <property type="match status" value="1"/>
</dbReference>
<evidence type="ECO:0000259" key="3">
    <source>
        <dbReference type="Pfam" id="PF04030"/>
    </source>
</evidence>
<dbReference type="GO" id="GO:0003885">
    <property type="term" value="F:D-arabinono-1,4-lactone oxidase activity"/>
    <property type="evidence" value="ECO:0007669"/>
    <property type="project" value="InterPro"/>
</dbReference>
<keyword evidence="2" id="KW-0560">Oxidoreductase</keyword>
<keyword evidence="6" id="KW-1185">Reference proteome</keyword>
<dbReference type="AlphaFoldDB" id="A0AA38F4U3"/>